<keyword evidence="2" id="KW-1185">Reference proteome</keyword>
<dbReference type="Pfam" id="PF14549">
    <property type="entry name" value="P22_Cro"/>
    <property type="match status" value="1"/>
</dbReference>
<protein>
    <submittedName>
        <fullName evidence="1">Uncharacterized protein</fullName>
    </submittedName>
</protein>
<accession>B7ML20</accession>
<proteinExistence type="predicted"/>
<dbReference type="AlphaFoldDB" id="B7ML20"/>
<dbReference type="SUPFAM" id="SSF47413">
    <property type="entry name" value="lambda repressor-like DNA-binding domains"/>
    <property type="match status" value="1"/>
</dbReference>
<dbReference type="EMBL" id="CU928161">
    <property type="protein sequence ID" value="CAR02662.2"/>
    <property type="molecule type" value="Genomic_DNA"/>
</dbReference>
<name>B7ML20_ECO45</name>
<dbReference type="Proteomes" id="UP000000747">
    <property type="component" value="Chromosome"/>
</dbReference>
<dbReference type="InterPro" id="IPR010982">
    <property type="entry name" value="Lambda_DNA-bd_dom_sf"/>
</dbReference>
<sequence>MVLIIKLLAFSFMERLMKKSEVLGYFGGVVKTAAALGTSKTTVSMWGEEVPWKWALLIQAVTAGALKYELHIPTVVIPGSDHNPPSNQGGIHENQA</sequence>
<dbReference type="KEGG" id="ecz:ECS88_1337"/>
<evidence type="ECO:0000313" key="2">
    <source>
        <dbReference type="Proteomes" id="UP000000747"/>
    </source>
</evidence>
<dbReference type="Gene3D" id="1.10.260.40">
    <property type="entry name" value="lambda repressor-like DNA-binding domains"/>
    <property type="match status" value="1"/>
</dbReference>
<gene>
    <name evidence="1" type="ordered locus">ECS88_1337</name>
</gene>
<reference evidence="2" key="1">
    <citation type="journal article" date="2009" name="PLoS Genet.">
        <title>Organised genome dynamics in the Escherichia coli species results in highly diverse adaptive paths.</title>
        <authorList>
            <person name="Touchon M."/>
            <person name="Hoede C."/>
            <person name="Tenaillon O."/>
            <person name="Barbe V."/>
            <person name="Baeriswyl S."/>
            <person name="Bidet P."/>
            <person name="Bingen E."/>
            <person name="Bonacorsi S."/>
            <person name="Bouchier C."/>
            <person name="Bouvet O."/>
            <person name="Calteau A."/>
            <person name="Chiapello H."/>
            <person name="Clermont O."/>
            <person name="Cruveiller S."/>
            <person name="Danchin A."/>
            <person name="Diard M."/>
            <person name="Dossat C."/>
            <person name="Karoui M.E."/>
            <person name="Frapy E."/>
            <person name="Garry L."/>
            <person name="Ghigo J.M."/>
            <person name="Gilles A.M."/>
            <person name="Johnson J."/>
            <person name="Le Bouguenec C."/>
            <person name="Lescat M."/>
            <person name="Mangenot S."/>
            <person name="Martinez-Jehanne V."/>
            <person name="Matic I."/>
            <person name="Nassif X."/>
            <person name="Oztas S."/>
            <person name="Petit M.A."/>
            <person name="Pichon C."/>
            <person name="Rouy Z."/>
            <person name="Ruf C.S."/>
            <person name="Schneider D."/>
            <person name="Tourret J."/>
            <person name="Vacherie B."/>
            <person name="Vallenet D."/>
            <person name="Medigue C."/>
            <person name="Rocha E.P.C."/>
            <person name="Denamur E."/>
        </authorList>
    </citation>
    <scope>NUCLEOTIDE SEQUENCE [LARGE SCALE GENOMIC DNA]</scope>
    <source>
        <strain evidence="2">S88 / ExPEC</strain>
    </source>
</reference>
<dbReference type="HOGENOM" id="CLU_2450106_0_0_6"/>
<organism evidence="1 2">
    <name type="scientific">Escherichia coli O45:K1 (strain S88 / ExPEC)</name>
    <dbReference type="NCBI Taxonomy" id="585035"/>
    <lineage>
        <taxon>Bacteria</taxon>
        <taxon>Pseudomonadati</taxon>
        <taxon>Pseudomonadota</taxon>
        <taxon>Gammaproteobacteria</taxon>
        <taxon>Enterobacterales</taxon>
        <taxon>Enterobacteriaceae</taxon>
        <taxon>Escherichia</taxon>
    </lineage>
</organism>
<dbReference type="GO" id="GO:0003677">
    <property type="term" value="F:DNA binding"/>
    <property type="evidence" value="ECO:0007669"/>
    <property type="project" value="InterPro"/>
</dbReference>
<evidence type="ECO:0000313" key="1">
    <source>
        <dbReference type="EMBL" id="CAR02662.2"/>
    </source>
</evidence>